<gene>
    <name evidence="2" type="ORF">HA222_00855</name>
    <name evidence="3" type="ORF">HA227_00225</name>
    <name evidence="4" type="ORF">J4478_04265</name>
</gene>
<proteinExistence type="inferred from homology"/>
<dbReference type="EMBL" id="JAGVWB010000029">
    <property type="protein sequence ID" value="MBS3058589.1"/>
    <property type="molecule type" value="Genomic_DNA"/>
</dbReference>
<evidence type="ECO:0000313" key="2">
    <source>
        <dbReference type="EMBL" id="HIH21199.1"/>
    </source>
</evidence>
<dbReference type="SUPFAM" id="SSF69786">
    <property type="entry name" value="YggU-like"/>
    <property type="match status" value="1"/>
</dbReference>
<dbReference type="EMBL" id="DUFJ01000003">
    <property type="protein sequence ID" value="HIH32657.1"/>
    <property type="molecule type" value="Genomic_DNA"/>
</dbReference>
<dbReference type="EMBL" id="DUFW01000014">
    <property type="protein sequence ID" value="HIH21199.1"/>
    <property type="molecule type" value="Genomic_DNA"/>
</dbReference>
<dbReference type="Proteomes" id="UP000527315">
    <property type="component" value="Unassembled WGS sequence"/>
</dbReference>
<dbReference type="SMART" id="SM01152">
    <property type="entry name" value="DUF167"/>
    <property type="match status" value="1"/>
</dbReference>
<dbReference type="AlphaFoldDB" id="A0A7J4KWJ1"/>
<evidence type="ECO:0000313" key="6">
    <source>
        <dbReference type="Proteomes" id="UP000590964"/>
    </source>
</evidence>
<dbReference type="Gene3D" id="3.30.1200.10">
    <property type="entry name" value="YggU-like"/>
    <property type="match status" value="1"/>
</dbReference>
<name>A0A7J4KWJ1_9ARCH</name>
<reference evidence="4" key="2">
    <citation type="submission" date="2021-03" db="EMBL/GenBank/DDBJ databases">
        <authorList>
            <person name="Jaffe A."/>
        </authorList>
    </citation>
    <scope>NUCLEOTIDE SEQUENCE</scope>
    <source>
        <strain evidence="4">RIFCSPLOWO2_01_FULL_43_13</strain>
    </source>
</reference>
<comment type="caution">
    <text evidence="3">The sequence shown here is derived from an EMBL/GenBank/DDBJ whole genome shotgun (WGS) entry which is preliminary data.</text>
</comment>
<dbReference type="Proteomes" id="UP000680185">
    <property type="component" value="Unassembled WGS sequence"/>
</dbReference>
<organism evidence="3 5">
    <name type="scientific">Candidatus Iainarchaeum sp</name>
    <dbReference type="NCBI Taxonomy" id="3101447"/>
    <lineage>
        <taxon>Archaea</taxon>
        <taxon>Candidatus Iainarchaeota</taxon>
        <taxon>Candidatus Iainarchaeia</taxon>
        <taxon>Candidatus Iainarchaeales</taxon>
        <taxon>Candidatus Iainarchaeaceae</taxon>
        <taxon>Candidatus Iainarchaeum</taxon>
    </lineage>
</organism>
<sequence length="103" mass="11462">MKEFSKTPLQESRKKGVVLNIHAHAGKPDFKIKGFSKWQNAIEVEVKAFPQKGNANAEIEKKLGEFFQASCTLLSGFSSSKKRVLVNAELKKVAEKLESLEKG</sequence>
<reference evidence="5 6" key="1">
    <citation type="journal article" date="2020" name="bioRxiv">
        <title>A rank-normalized archaeal taxonomy based on genome phylogeny resolves widespread incomplete and uneven classifications.</title>
        <authorList>
            <person name="Rinke C."/>
            <person name="Chuvochina M."/>
            <person name="Mussig A.J."/>
            <person name="Chaumeil P.-A."/>
            <person name="Waite D.W."/>
            <person name="Whitman W.B."/>
            <person name="Parks D.H."/>
            <person name="Hugenholtz P."/>
        </authorList>
    </citation>
    <scope>NUCLEOTIDE SEQUENCE [LARGE SCALE GENOMIC DNA]</scope>
</reference>
<dbReference type="NCBIfam" id="TIGR00251">
    <property type="entry name" value="DUF167 family protein"/>
    <property type="match status" value="1"/>
</dbReference>
<dbReference type="Pfam" id="PF02594">
    <property type="entry name" value="DUF167"/>
    <property type="match status" value="1"/>
</dbReference>
<dbReference type="Proteomes" id="UP000590964">
    <property type="component" value="Unassembled WGS sequence"/>
</dbReference>
<evidence type="ECO:0000313" key="5">
    <source>
        <dbReference type="Proteomes" id="UP000527315"/>
    </source>
</evidence>
<evidence type="ECO:0000313" key="3">
    <source>
        <dbReference type="EMBL" id="HIH32657.1"/>
    </source>
</evidence>
<evidence type="ECO:0000256" key="1">
    <source>
        <dbReference type="ARBA" id="ARBA00010364"/>
    </source>
</evidence>
<dbReference type="InterPro" id="IPR036591">
    <property type="entry name" value="YggU-like_sf"/>
</dbReference>
<dbReference type="InterPro" id="IPR003746">
    <property type="entry name" value="DUF167"/>
</dbReference>
<reference evidence="4" key="3">
    <citation type="submission" date="2021-05" db="EMBL/GenBank/DDBJ databases">
        <title>Protein family content uncovers lineage relationships and bacterial pathway maintenance mechanisms in DPANN archaea.</title>
        <authorList>
            <person name="Castelle C.J."/>
            <person name="Meheust R."/>
            <person name="Jaffe A.L."/>
            <person name="Seitz K."/>
            <person name="Gong X."/>
            <person name="Baker B.J."/>
            <person name="Banfield J.F."/>
        </authorList>
    </citation>
    <scope>NUCLEOTIDE SEQUENCE</scope>
    <source>
        <strain evidence="4">RIFCSPLOWO2_01_FULL_43_13</strain>
    </source>
</reference>
<accession>A0A7J4KWJ1</accession>
<evidence type="ECO:0000313" key="4">
    <source>
        <dbReference type="EMBL" id="MBS3058589.1"/>
    </source>
</evidence>
<comment type="similarity">
    <text evidence="1">Belongs to the UPF0235 family.</text>
</comment>
<protein>
    <submittedName>
        <fullName evidence="4">DUF167 domain-containing protein</fullName>
    </submittedName>
</protein>